<feature type="transmembrane region" description="Helical" evidence="1">
    <location>
        <begin position="96"/>
        <end position="116"/>
    </location>
</feature>
<dbReference type="AlphaFoldDB" id="A0A427XF56"/>
<comment type="caution">
    <text evidence="3">The sequence shown here is derived from an EMBL/GenBank/DDBJ whole genome shotgun (WGS) entry which is preliminary data.</text>
</comment>
<dbReference type="GeneID" id="39587891"/>
<feature type="transmembrane region" description="Helical" evidence="1">
    <location>
        <begin position="261"/>
        <end position="281"/>
    </location>
</feature>
<dbReference type="InterPro" id="IPR005804">
    <property type="entry name" value="FA_desaturase_dom"/>
</dbReference>
<name>A0A427XF56_9TREE</name>
<dbReference type="EMBL" id="RSCE01000016">
    <property type="protein sequence ID" value="RSH77387.1"/>
    <property type="molecule type" value="Genomic_DNA"/>
</dbReference>
<evidence type="ECO:0000259" key="2">
    <source>
        <dbReference type="Pfam" id="PF00487"/>
    </source>
</evidence>
<feature type="transmembrane region" description="Helical" evidence="1">
    <location>
        <begin position="212"/>
        <end position="230"/>
    </location>
</feature>
<evidence type="ECO:0000313" key="4">
    <source>
        <dbReference type="Proteomes" id="UP000279236"/>
    </source>
</evidence>
<keyword evidence="4" id="KW-1185">Reference proteome</keyword>
<dbReference type="CDD" id="cd03507">
    <property type="entry name" value="Delta12-FADS-like"/>
    <property type="match status" value="1"/>
</dbReference>
<dbReference type="RefSeq" id="XP_028472534.1">
    <property type="nucleotide sequence ID" value="XM_028619038.1"/>
</dbReference>
<dbReference type="InterPro" id="IPR012171">
    <property type="entry name" value="Fatty_acid_desaturase"/>
</dbReference>
<dbReference type="GO" id="GO:0016491">
    <property type="term" value="F:oxidoreductase activity"/>
    <property type="evidence" value="ECO:0007669"/>
    <property type="project" value="InterPro"/>
</dbReference>
<feature type="domain" description="Fatty acid desaturase" evidence="2">
    <location>
        <begin position="99"/>
        <end position="383"/>
    </location>
</feature>
<keyword evidence="1" id="KW-0472">Membrane</keyword>
<reference evidence="3 4" key="1">
    <citation type="submission" date="2018-11" db="EMBL/GenBank/DDBJ databases">
        <title>Genome sequence of Apiotrichum porosum DSM 27194.</title>
        <authorList>
            <person name="Aliyu H."/>
            <person name="Gorte O."/>
            <person name="Ochsenreither K."/>
        </authorList>
    </citation>
    <scope>NUCLEOTIDE SEQUENCE [LARGE SCALE GENOMIC DNA]</scope>
    <source>
        <strain evidence="3 4">DSM 27194</strain>
    </source>
</reference>
<dbReference type="STRING" id="105984.A0A427XF56"/>
<protein>
    <recommendedName>
        <fullName evidence="2">Fatty acid desaturase domain-containing protein</fullName>
    </recommendedName>
</protein>
<evidence type="ECO:0000313" key="3">
    <source>
        <dbReference type="EMBL" id="RSH77387.1"/>
    </source>
</evidence>
<keyword evidence="1" id="KW-0812">Transmembrane</keyword>
<accession>A0A427XF56</accession>
<dbReference type="Proteomes" id="UP000279236">
    <property type="component" value="Unassembled WGS sequence"/>
</dbReference>
<sequence length="442" mass="50260">MSSLRQREVKSNAATKLKVDLDEVPESAKFVVPSFTNKQLLDAIPAHCFERSALRSTYYLVQDLAAVAVLVYCATRIEDVLAWADLPETQTKVARVTLWFLYTLWTGFWGTGLWVVGHECGHQAYSSSKTINNTIGWVVHSCLLVPYHAWRISHSRHHAATGSLTRDEVFVPRNRKERNLPAAKDDAEIAGLNVSEESQSALAEALDHVPLAIFWVAMYQLAGFPLYLIMNAAGQKNRYPGWVNHFTPSSHIFRSTHKWQILWSDLGIILVLSACAYWSYARSFTEMMLYYGIPYLWVNNWIVLITYLQHTDPTIPHYTDKLWTFPRGALCTIDRTFLGPIGTYLVHGLCETHVSHHICSKIPHYHAWEATAALKTFLGQHYQRSEENMLVSLWKSHRQCVFIEEEADVAFYKNYRGQAVRVGVMSEQDSGVDSTLSEASSS</sequence>
<dbReference type="PANTHER" id="PTHR32100">
    <property type="entry name" value="OMEGA-6 FATTY ACID DESATURASE, CHLOROPLASTIC"/>
    <property type="match status" value="1"/>
</dbReference>
<gene>
    <name evidence="3" type="ORF">EHS24_003348</name>
</gene>
<evidence type="ECO:0000256" key="1">
    <source>
        <dbReference type="SAM" id="Phobius"/>
    </source>
</evidence>
<proteinExistence type="predicted"/>
<organism evidence="3 4">
    <name type="scientific">Apiotrichum porosum</name>
    <dbReference type="NCBI Taxonomy" id="105984"/>
    <lineage>
        <taxon>Eukaryota</taxon>
        <taxon>Fungi</taxon>
        <taxon>Dikarya</taxon>
        <taxon>Basidiomycota</taxon>
        <taxon>Agaricomycotina</taxon>
        <taxon>Tremellomycetes</taxon>
        <taxon>Trichosporonales</taxon>
        <taxon>Trichosporonaceae</taxon>
        <taxon>Apiotrichum</taxon>
    </lineage>
</organism>
<dbReference type="Pfam" id="PF00487">
    <property type="entry name" value="FA_desaturase"/>
    <property type="match status" value="1"/>
</dbReference>
<dbReference type="GO" id="GO:0006629">
    <property type="term" value="P:lipid metabolic process"/>
    <property type="evidence" value="ECO:0007669"/>
    <property type="project" value="InterPro"/>
</dbReference>
<dbReference type="OrthoDB" id="1461976at2759"/>
<keyword evidence="1" id="KW-1133">Transmembrane helix</keyword>